<evidence type="ECO:0000259" key="1">
    <source>
        <dbReference type="PROSITE" id="PS51819"/>
    </source>
</evidence>
<name>A0ABS2R2M1_9BACI</name>
<comment type="caution">
    <text evidence="2">The sequence shown here is derived from an EMBL/GenBank/DDBJ whole genome shotgun (WGS) entry which is preliminary data.</text>
</comment>
<feature type="domain" description="VOC" evidence="1">
    <location>
        <begin position="2"/>
        <end position="116"/>
    </location>
</feature>
<evidence type="ECO:0000313" key="3">
    <source>
        <dbReference type="Proteomes" id="UP000823485"/>
    </source>
</evidence>
<dbReference type="InterPro" id="IPR029068">
    <property type="entry name" value="Glyas_Bleomycin-R_OHBP_Dase"/>
</dbReference>
<dbReference type="SUPFAM" id="SSF54593">
    <property type="entry name" value="Glyoxalase/Bleomycin resistance protein/Dihydroxybiphenyl dioxygenase"/>
    <property type="match status" value="1"/>
</dbReference>
<dbReference type="InterPro" id="IPR040553">
    <property type="entry name" value="TxDE"/>
</dbReference>
<keyword evidence="3" id="KW-1185">Reference proteome</keyword>
<dbReference type="Gene3D" id="3.10.180.10">
    <property type="entry name" value="2,3-Dihydroxybiphenyl 1,2-Dioxygenase, domain 1"/>
    <property type="match status" value="1"/>
</dbReference>
<evidence type="ECO:0000313" key="2">
    <source>
        <dbReference type="EMBL" id="MBM7713379.1"/>
    </source>
</evidence>
<dbReference type="EMBL" id="JAFBFH010000002">
    <property type="protein sequence ID" value="MBM7713379.1"/>
    <property type="molecule type" value="Genomic_DNA"/>
</dbReference>
<dbReference type="InterPro" id="IPR037523">
    <property type="entry name" value="VOC_core"/>
</dbReference>
<proteinExistence type="predicted"/>
<organism evidence="2 3">
    <name type="scientific">Siminovitchia thermophila</name>
    <dbReference type="NCBI Taxonomy" id="1245522"/>
    <lineage>
        <taxon>Bacteria</taxon>
        <taxon>Bacillati</taxon>
        <taxon>Bacillota</taxon>
        <taxon>Bacilli</taxon>
        <taxon>Bacillales</taxon>
        <taxon>Bacillaceae</taxon>
        <taxon>Siminovitchia</taxon>
    </lineage>
</organism>
<gene>
    <name evidence="2" type="ORF">JOC94_000347</name>
</gene>
<dbReference type="Proteomes" id="UP000823485">
    <property type="component" value="Unassembled WGS sequence"/>
</dbReference>
<reference evidence="2 3" key="1">
    <citation type="submission" date="2021-01" db="EMBL/GenBank/DDBJ databases">
        <title>Genomic Encyclopedia of Type Strains, Phase IV (KMG-IV): sequencing the most valuable type-strain genomes for metagenomic binning, comparative biology and taxonomic classification.</title>
        <authorList>
            <person name="Goeker M."/>
        </authorList>
    </citation>
    <scope>NUCLEOTIDE SEQUENCE [LARGE SCALE GENOMIC DNA]</scope>
    <source>
        <strain evidence="2 3">DSM 105453</strain>
    </source>
</reference>
<sequence>MQIKLLTLQTNKLEQMKRFYTRDLEFSMCAEGPNSFQIQAGTSILEFTNENVVGEPYYHFAFNIPANQFQEAKAWLKGKTTLLLEDGEDEADFSFWPAHACYCTDPAGNIVEFIARYHVNPICESPFSINNILNISEIGLVVQDAPRVGERLKKINIFESDHDPITNSSLSFMQEIENGVFILLTGVGRRWLFSEKTSAIFPMEITLDKQTVLGVNEESEFFIENTMI</sequence>
<dbReference type="Pfam" id="PF18711">
    <property type="entry name" value="TxDE"/>
    <property type="match status" value="1"/>
</dbReference>
<dbReference type="RefSeq" id="WP_205178121.1">
    <property type="nucleotide sequence ID" value="NZ_JAFBFH010000002.1"/>
</dbReference>
<accession>A0ABS2R2M1</accession>
<dbReference type="PROSITE" id="PS51819">
    <property type="entry name" value="VOC"/>
    <property type="match status" value="1"/>
</dbReference>
<protein>
    <submittedName>
        <fullName evidence="2">Catechol 2,3-dioxygenase-like lactoylglutathione lyase family enzyme</fullName>
    </submittedName>
</protein>